<dbReference type="RefSeq" id="WP_187067942.1">
    <property type="nucleotide sequence ID" value="NZ_JACRVF010000004.1"/>
</dbReference>
<evidence type="ECO:0008006" key="3">
    <source>
        <dbReference type="Google" id="ProtNLM"/>
    </source>
</evidence>
<organism evidence="1 2">
    <name type="scientific">Pontibacter cellulosilyticus</name>
    <dbReference type="NCBI Taxonomy" id="1720253"/>
    <lineage>
        <taxon>Bacteria</taxon>
        <taxon>Pseudomonadati</taxon>
        <taxon>Bacteroidota</taxon>
        <taxon>Cytophagia</taxon>
        <taxon>Cytophagales</taxon>
        <taxon>Hymenobacteraceae</taxon>
        <taxon>Pontibacter</taxon>
    </lineage>
</organism>
<name>A0A923N747_9BACT</name>
<gene>
    <name evidence="1" type="ORF">H8S84_13785</name>
</gene>
<accession>A0A923N747</accession>
<evidence type="ECO:0000313" key="2">
    <source>
        <dbReference type="Proteomes" id="UP000603640"/>
    </source>
</evidence>
<protein>
    <recommendedName>
        <fullName evidence="3">Lipoprotein</fullName>
    </recommendedName>
</protein>
<keyword evidence="2" id="KW-1185">Reference proteome</keyword>
<sequence length="186" mass="20606">MDKNFTSKFSDYTLFAYFFIALLLGACSTHVEQDKKESTAETETAAPQKHSAVTVAAIEKTADEVYFDLIAETDNCLGEDLWLGGKLESTDKVVLGNSGAFSKTKVFTVTELTATGLSTNNTYLVSNNNNLLQAKYDNKGTIYLQLRDGQMQLKAYPTAKPIVVAYQLDPEEGYYDGSLGNWRCQY</sequence>
<reference evidence="1" key="1">
    <citation type="submission" date="2020-08" db="EMBL/GenBank/DDBJ databases">
        <title>Pontibacter sp. SD6 16S ribosomal RNA gene Genome sequencing and assembly.</title>
        <authorList>
            <person name="Kang M."/>
        </authorList>
    </citation>
    <scope>NUCLEOTIDE SEQUENCE</scope>
    <source>
        <strain evidence="1">SD6</strain>
    </source>
</reference>
<comment type="caution">
    <text evidence="1">The sequence shown here is derived from an EMBL/GenBank/DDBJ whole genome shotgun (WGS) entry which is preliminary data.</text>
</comment>
<dbReference type="AlphaFoldDB" id="A0A923N747"/>
<proteinExistence type="predicted"/>
<dbReference type="EMBL" id="JACRVF010000004">
    <property type="protein sequence ID" value="MBC5993913.1"/>
    <property type="molecule type" value="Genomic_DNA"/>
</dbReference>
<dbReference type="PROSITE" id="PS51257">
    <property type="entry name" value="PROKAR_LIPOPROTEIN"/>
    <property type="match status" value="1"/>
</dbReference>
<evidence type="ECO:0000313" key="1">
    <source>
        <dbReference type="EMBL" id="MBC5993913.1"/>
    </source>
</evidence>
<dbReference type="Proteomes" id="UP000603640">
    <property type="component" value="Unassembled WGS sequence"/>
</dbReference>